<name>A0A432X0Z4_9GAMM</name>
<proteinExistence type="predicted"/>
<protein>
    <submittedName>
        <fullName evidence="1">Uncharacterized protein</fullName>
    </submittedName>
</protein>
<dbReference type="Proteomes" id="UP000286976">
    <property type="component" value="Unassembled WGS sequence"/>
</dbReference>
<comment type="caution">
    <text evidence="1">The sequence shown here is derived from an EMBL/GenBank/DDBJ whole genome shotgun (WGS) entry which is preliminary data.</text>
</comment>
<reference evidence="1 2" key="1">
    <citation type="journal article" date="2011" name="Front. Microbiol.">
        <title>Genomic signatures of strain selection and enhancement in Bacillus atrophaeus var. globigii, a historical biowarfare simulant.</title>
        <authorList>
            <person name="Gibbons H.S."/>
            <person name="Broomall S.M."/>
            <person name="McNew L.A."/>
            <person name="Daligault H."/>
            <person name="Chapman C."/>
            <person name="Bruce D."/>
            <person name="Karavis M."/>
            <person name="Krepps M."/>
            <person name="McGregor P.A."/>
            <person name="Hong C."/>
            <person name="Park K.H."/>
            <person name="Akmal A."/>
            <person name="Feldman A."/>
            <person name="Lin J.S."/>
            <person name="Chang W.E."/>
            <person name="Higgs B.W."/>
            <person name="Demirev P."/>
            <person name="Lindquist J."/>
            <person name="Liem A."/>
            <person name="Fochler E."/>
            <person name="Read T.D."/>
            <person name="Tapia R."/>
            <person name="Johnson S."/>
            <person name="Bishop-Lilly K.A."/>
            <person name="Detter C."/>
            <person name="Han C."/>
            <person name="Sozhamannan S."/>
            <person name="Rosenzweig C.N."/>
            <person name="Skowronski E.W."/>
        </authorList>
    </citation>
    <scope>NUCLEOTIDE SEQUENCE [LARGE SCALE GENOMIC DNA]</scope>
    <source>
        <strain evidence="1 2">AIT1</strain>
    </source>
</reference>
<keyword evidence="2" id="KW-1185">Reference proteome</keyword>
<dbReference type="EMBL" id="PIPQ01000005">
    <property type="protein sequence ID" value="RUO39773.1"/>
    <property type="molecule type" value="Genomic_DNA"/>
</dbReference>
<evidence type="ECO:0000313" key="1">
    <source>
        <dbReference type="EMBL" id="RUO39773.1"/>
    </source>
</evidence>
<gene>
    <name evidence="1" type="ORF">CWE15_08415</name>
</gene>
<dbReference type="AlphaFoldDB" id="A0A432X0Z4"/>
<evidence type="ECO:0000313" key="2">
    <source>
        <dbReference type="Proteomes" id="UP000286976"/>
    </source>
</evidence>
<sequence length="59" mass="7233">MFEELQNKQIKVYINCSQWNEYYLTGDFLKVKDNWMYLDRKGRTEIILIESIKRITILS</sequence>
<accession>A0A432X0Z4</accession>
<organism evidence="1 2">
    <name type="scientific">Aliidiomarina taiwanensis</name>
    <dbReference type="NCBI Taxonomy" id="946228"/>
    <lineage>
        <taxon>Bacteria</taxon>
        <taxon>Pseudomonadati</taxon>
        <taxon>Pseudomonadota</taxon>
        <taxon>Gammaproteobacteria</taxon>
        <taxon>Alteromonadales</taxon>
        <taxon>Idiomarinaceae</taxon>
        <taxon>Aliidiomarina</taxon>
    </lineage>
</organism>